<keyword evidence="2" id="KW-1185">Reference proteome</keyword>
<dbReference type="Proteomes" id="UP000799754">
    <property type="component" value="Unassembled WGS sequence"/>
</dbReference>
<protein>
    <submittedName>
        <fullName evidence="1">Uncharacterized protein</fullName>
    </submittedName>
</protein>
<gene>
    <name evidence="1" type="ORF">BU25DRAFT_456048</name>
</gene>
<comment type="caution">
    <text evidence="1">The sequence shown here is derived from an EMBL/GenBank/DDBJ whole genome shotgun (WGS) entry which is preliminary data.</text>
</comment>
<evidence type="ECO:0000313" key="2">
    <source>
        <dbReference type="Proteomes" id="UP000799754"/>
    </source>
</evidence>
<proteinExistence type="predicted"/>
<name>A0ACB6S7U9_9PLEO</name>
<accession>A0ACB6S7U9</accession>
<dbReference type="EMBL" id="MU006707">
    <property type="protein sequence ID" value="KAF2630286.1"/>
    <property type="molecule type" value="Genomic_DNA"/>
</dbReference>
<organism evidence="1 2">
    <name type="scientific">Macroventuria anomochaeta</name>
    <dbReference type="NCBI Taxonomy" id="301207"/>
    <lineage>
        <taxon>Eukaryota</taxon>
        <taxon>Fungi</taxon>
        <taxon>Dikarya</taxon>
        <taxon>Ascomycota</taxon>
        <taxon>Pezizomycotina</taxon>
        <taxon>Dothideomycetes</taxon>
        <taxon>Pleosporomycetidae</taxon>
        <taxon>Pleosporales</taxon>
        <taxon>Pleosporineae</taxon>
        <taxon>Didymellaceae</taxon>
        <taxon>Macroventuria</taxon>
    </lineage>
</organism>
<sequence>MPPLWQIERELGQLAVYVMGGAGITGDTNKKNDTSDKDDKDDKGDKGKKGRPPQNSEARRQRLLKGGVTFKMNNILNHLNVRKRCQELEEKGKQTEPKNAAGPERNKEEQEALQSIQTAQQQEAGAEFEQEEESSDNGLEAAMLEALANASSEPEPAKKQPAKDLQKKITGSKLSTTESAPEGPTTSKPRHHQ</sequence>
<reference evidence="1" key="1">
    <citation type="journal article" date="2020" name="Stud. Mycol.">
        <title>101 Dothideomycetes genomes: a test case for predicting lifestyles and emergence of pathogens.</title>
        <authorList>
            <person name="Haridas S."/>
            <person name="Albert R."/>
            <person name="Binder M."/>
            <person name="Bloem J."/>
            <person name="Labutti K."/>
            <person name="Salamov A."/>
            <person name="Andreopoulos B."/>
            <person name="Baker S."/>
            <person name="Barry K."/>
            <person name="Bills G."/>
            <person name="Bluhm B."/>
            <person name="Cannon C."/>
            <person name="Castanera R."/>
            <person name="Culley D."/>
            <person name="Daum C."/>
            <person name="Ezra D."/>
            <person name="Gonzalez J."/>
            <person name="Henrissat B."/>
            <person name="Kuo A."/>
            <person name="Liang C."/>
            <person name="Lipzen A."/>
            <person name="Lutzoni F."/>
            <person name="Magnuson J."/>
            <person name="Mondo S."/>
            <person name="Nolan M."/>
            <person name="Ohm R."/>
            <person name="Pangilinan J."/>
            <person name="Park H.-J."/>
            <person name="Ramirez L."/>
            <person name="Alfaro M."/>
            <person name="Sun H."/>
            <person name="Tritt A."/>
            <person name="Yoshinaga Y."/>
            <person name="Zwiers L.-H."/>
            <person name="Turgeon B."/>
            <person name="Goodwin S."/>
            <person name="Spatafora J."/>
            <person name="Crous P."/>
            <person name="Grigoriev I."/>
        </authorList>
    </citation>
    <scope>NUCLEOTIDE SEQUENCE</scope>
    <source>
        <strain evidence="1">CBS 525.71</strain>
    </source>
</reference>
<evidence type="ECO:0000313" key="1">
    <source>
        <dbReference type="EMBL" id="KAF2630286.1"/>
    </source>
</evidence>